<sequence length="52" mass="5985">MDDYEVAINKATYVGTRVVLLSNCLEVMECTLMDILQYDWLMDCSKVVSTFN</sequence>
<evidence type="ECO:0000313" key="1">
    <source>
        <dbReference type="EMBL" id="QJA60351.1"/>
    </source>
</evidence>
<dbReference type="EMBL" id="MT141405">
    <property type="protein sequence ID" value="QJA60351.1"/>
    <property type="molecule type" value="Genomic_DNA"/>
</dbReference>
<organism evidence="1">
    <name type="scientific">viral metagenome</name>
    <dbReference type="NCBI Taxonomy" id="1070528"/>
    <lineage>
        <taxon>unclassified sequences</taxon>
        <taxon>metagenomes</taxon>
        <taxon>organismal metagenomes</taxon>
    </lineage>
</organism>
<dbReference type="EMBL" id="MT145134">
    <property type="protein sequence ID" value="QJI03953.1"/>
    <property type="molecule type" value="Genomic_DNA"/>
</dbReference>
<reference evidence="1" key="1">
    <citation type="submission" date="2020-03" db="EMBL/GenBank/DDBJ databases">
        <title>The deep terrestrial virosphere.</title>
        <authorList>
            <person name="Holmfeldt K."/>
            <person name="Nilsson E."/>
            <person name="Simone D."/>
            <person name="Lopez-Fernandez M."/>
            <person name="Wu X."/>
            <person name="de Brujin I."/>
            <person name="Lundin D."/>
            <person name="Andersson A."/>
            <person name="Bertilsson S."/>
            <person name="Dopson M."/>
        </authorList>
    </citation>
    <scope>NUCLEOTIDE SEQUENCE</scope>
    <source>
        <strain evidence="2">MM415A00428</strain>
        <strain evidence="1">MM415B01127</strain>
        <strain evidence="3">TM448B05596</strain>
    </source>
</reference>
<evidence type="ECO:0000313" key="2">
    <source>
        <dbReference type="EMBL" id="QJA82290.1"/>
    </source>
</evidence>
<name>A0A6M3ISY7_9ZZZZ</name>
<protein>
    <submittedName>
        <fullName evidence="1">Uncharacterized protein</fullName>
    </submittedName>
</protein>
<dbReference type="EMBL" id="MT142484">
    <property type="protein sequence ID" value="QJA82290.1"/>
    <property type="molecule type" value="Genomic_DNA"/>
</dbReference>
<gene>
    <name evidence="2" type="ORF">MM415A00428_0008</name>
    <name evidence="1" type="ORF">MM415B01127_0028</name>
    <name evidence="3" type="ORF">TM448B05596_0004</name>
</gene>
<evidence type="ECO:0000313" key="3">
    <source>
        <dbReference type="EMBL" id="QJI03953.1"/>
    </source>
</evidence>
<accession>A0A6M3ISY7</accession>
<dbReference type="AlphaFoldDB" id="A0A6M3ISY7"/>
<proteinExistence type="predicted"/>